<keyword evidence="2" id="KW-1185">Reference proteome</keyword>
<dbReference type="Proteomes" id="UP000254329">
    <property type="component" value="Unassembled WGS sequence"/>
</dbReference>
<gene>
    <name evidence="1" type="ORF">NCTC1659_00026</name>
</gene>
<reference evidence="1 2" key="1">
    <citation type="submission" date="2018-06" db="EMBL/GenBank/DDBJ databases">
        <authorList>
            <consortium name="Pathogen Informatics"/>
            <person name="Doyle S."/>
        </authorList>
    </citation>
    <scope>NUCLEOTIDE SEQUENCE [LARGE SCALE GENOMIC DNA]</scope>
    <source>
        <strain evidence="1 2">NCTC1659</strain>
    </source>
</reference>
<proteinExistence type="predicted"/>
<accession>A0A1V4AZZ7</accession>
<evidence type="ECO:0000313" key="2">
    <source>
        <dbReference type="Proteomes" id="UP000254329"/>
    </source>
</evidence>
<sequence length="136" mass="15589">MFEIECPHCRKNNKIRLPENAECRHCKNSLDEYRFSSKSLVKPILATSATALFAGSVIGYVVEDRLDIVRYRPELEFAIISQCSNSGTTYLSKTKFERYIRICSCALEKTMKEIGYKNTIDNELSIVFGEKLSECK</sequence>
<protein>
    <submittedName>
        <fullName evidence="1">Uncharacterized protein</fullName>
    </submittedName>
</protein>
<name>A0A1V4AZZ7_9PAST</name>
<dbReference type="AlphaFoldDB" id="A0A1V4AZZ7"/>
<evidence type="ECO:0000313" key="1">
    <source>
        <dbReference type="EMBL" id="STO58814.1"/>
    </source>
</evidence>
<organism evidence="1 2">
    <name type="scientific">Canicola haemoglobinophilus</name>
    <dbReference type="NCBI Taxonomy" id="733"/>
    <lineage>
        <taxon>Bacteria</taxon>
        <taxon>Pseudomonadati</taxon>
        <taxon>Pseudomonadota</taxon>
        <taxon>Gammaproteobacteria</taxon>
        <taxon>Pasteurellales</taxon>
        <taxon>Pasteurellaceae</taxon>
        <taxon>Canicola</taxon>
    </lineage>
</organism>
<dbReference type="RefSeq" id="WP_078218866.1">
    <property type="nucleotide sequence ID" value="NZ_MUXZ01000024.1"/>
</dbReference>
<dbReference type="EMBL" id="UGHF01000001">
    <property type="protein sequence ID" value="STO58814.1"/>
    <property type="molecule type" value="Genomic_DNA"/>
</dbReference>